<comment type="caution">
    <text evidence="1">The sequence shown here is derived from an EMBL/GenBank/DDBJ whole genome shotgun (WGS) entry which is preliminary data.</text>
</comment>
<keyword evidence="2" id="KW-1185">Reference proteome</keyword>
<gene>
    <name evidence="1" type="ORF">B0H94_1232</name>
</gene>
<proteinExistence type="predicted"/>
<dbReference type="Proteomes" id="UP000242310">
    <property type="component" value="Unassembled WGS sequence"/>
</dbReference>
<accession>A0A2P8H3L3</accession>
<sequence length="86" mass="9913">MTHTTLRDVGRVDTVLPGMLNIVIPEENLKAAGLHINSSQSLYVSLPQRSIRMQHEPAKQRWTTYNVQEIPEQDLYHAYVDIREAQ</sequence>
<evidence type="ECO:0000313" key="1">
    <source>
        <dbReference type="EMBL" id="PSL40806.1"/>
    </source>
</evidence>
<evidence type="ECO:0000313" key="2">
    <source>
        <dbReference type="Proteomes" id="UP000242310"/>
    </source>
</evidence>
<dbReference type="EMBL" id="PYAV01000023">
    <property type="protein sequence ID" value="PSL40806.1"/>
    <property type="molecule type" value="Genomic_DNA"/>
</dbReference>
<reference evidence="1 2" key="1">
    <citation type="submission" date="2018-03" db="EMBL/GenBank/DDBJ databases">
        <title>Genomic Encyclopedia of Type Strains, Phase III (KMG-III): the genomes of soil and plant-associated and newly described type strains.</title>
        <authorList>
            <person name="Whitman W."/>
        </authorList>
    </citation>
    <scope>NUCLEOTIDE SEQUENCE [LARGE SCALE GENOMIC DNA]</scope>
    <source>
        <strain evidence="1 2">CGMCC 1.07653</strain>
    </source>
</reference>
<dbReference type="RefSeq" id="WP_106590036.1">
    <property type="nucleotide sequence ID" value="NZ_PYAV01000023.1"/>
</dbReference>
<dbReference type="AlphaFoldDB" id="A0A2P8H3L3"/>
<protein>
    <submittedName>
        <fullName evidence="1">Uncharacterized protein</fullName>
    </submittedName>
</protein>
<organism evidence="1 2">
    <name type="scientific">Salsuginibacillus halophilus</name>
    <dbReference type="NCBI Taxonomy" id="517424"/>
    <lineage>
        <taxon>Bacteria</taxon>
        <taxon>Bacillati</taxon>
        <taxon>Bacillota</taxon>
        <taxon>Bacilli</taxon>
        <taxon>Bacillales</taxon>
        <taxon>Bacillaceae</taxon>
        <taxon>Salsuginibacillus</taxon>
    </lineage>
</organism>
<name>A0A2P8H3L3_9BACI</name>